<dbReference type="InterPro" id="IPR013341">
    <property type="entry name" value="Mandelate_racemase_N_dom"/>
</dbReference>
<comment type="caution">
    <text evidence="3">The sequence shown here is derived from an EMBL/GenBank/DDBJ whole genome shotgun (WGS) entry which is preliminary data.</text>
</comment>
<proteinExistence type="predicted"/>
<dbReference type="Proteomes" id="UP000560069">
    <property type="component" value="Unassembled WGS sequence"/>
</dbReference>
<dbReference type="Gene3D" id="3.30.390.10">
    <property type="entry name" value="Enolase-like, N-terminal domain"/>
    <property type="match status" value="1"/>
</dbReference>
<evidence type="ECO:0000256" key="1">
    <source>
        <dbReference type="ARBA" id="ARBA00023239"/>
    </source>
</evidence>
<dbReference type="InterPro" id="IPR036849">
    <property type="entry name" value="Enolase-like_C_sf"/>
</dbReference>
<dbReference type="GO" id="GO:0009063">
    <property type="term" value="P:amino acid catabolic process"/>
    <property type="evidence" value="ECO:0007669"/>
    <property type="project" value="InterPro"/>
</dbReference>
<dbReference type="PROSITE" id="PS00909">
    <property type="entry name" value="MR_MLE_2"/>
    <property type="match status" value="1"/>
</dbReference>
<organism evidence="3 4">
    <name type="scientific">Nesterenkonia sandarakina</name>
    <dbReference type="NCBI Taxonomy" id="272918"/>
    <lineage>
        <taxon>Bacteria</taxon>
        <taxon>Bacillati</taxon>
        <taxon>Actinomycetota</taxon>
        <taxon>Actinomycetes</taxon>
        <taxon>Micrococcales</taxon>
        <taxon>Micrococcaceae</taxon>
        <taxon>Nesterenkonia</taxon>
    </lineage>
</organism>
<evidence type="ECO:0000259" key="2">
    <source>
        <dbReference type="SMART" id="SM00922"/>
    </source>
</evidence>
<dbReference type="Pfam" id="PF13378">
    <property type="entry name" value="MR_MLE_C"/>
    <property type="match status" value="1"/>
</dbReference>
<dbReference type="PANTHER" id="PTHR48080:SF2">
    <property type="entry name" value="D-GALACTONATE DEHYDRATASE"/>
    <property type="match status" value="1"/>
</dbReference>
<dbReference type="RefSeq" id="WP_179441310.1">
    <property type="nucleotide sequence ID" value="NZ_BAAALK010000006.1"/>
</dbReference>
<feature type="domain" description="Mandelate racemase/muconate lactonizing enzyme C-terminal" evidence="2">
    <location>
        <begin position="160"/>
        <end position="252"/>
    </location>
</feature>
<dbReference type="GO" id="GO:0016829">
    <property type="term" value="F:lyase activity"/>
    <property type="evidence" value="ECO:0007669"/>
    <property type="project" value="UniProtKB-KW"/>
</dbReference>
<dbReference type="InterPro" id="IPR034593">
    <property type="entry name" value="DgoD-like"/>
</dbReference>
<dbReference type="SUPFAM" id="SSF51604">
    <property type="entry name" value="Enolase C-terminal domain-like"/>
    <property type="match status" value="1"/>
</dbReference>
<keyword evidence="4" id="KW-1185">Reference proteome</keyword>
<name>A0A7Z0J318_9MICC</name>
<dbReference type="EMBL" id="JACCFQ010000001">
    <property type="protein sequence ID" value="NYJ16354.1"/>
    <property type="molecule type" value="Genomic_DNA"/>
</dbReference>
<dbReference type="SUPFAM" id="SSF54826">
    <property type="entry name" value="Enolase N-terminal domain-like"/>
    <property type="match status" value="1"/>
</dbReference>
<gene>
    <name evidence="3" type="ORF">HNR11_000888</name>
</gene>
<evidence type="ECO:0000313" key="3">
    <source>
        <dbReference type="EMBL" id="NYJ16354.1"/>
    </source>
</evidence>
<dbReference type="Gene3D" id="3.20.20.120">
    <property type="entry name" value="Enolase-like C-terminal domain"/>
    <property type="match status" value="1"/>
</dbReference>
<dbReference type="PANTHER" id="PTHR48080">
    <property type="entry name" value="D-GALACTONATE DEHYDRATASE-RELATED"/>
    <property type="match status" value="1"/>
</dbReference>
<dbReference type="SFLD" id="SFLDS00001">
    <property type="entry name" value="Enolase"/>
    <property type="match status" value="1"/>
</dbReference>
<dbReference type="Pfam" id="PF02746">
    <property type="entry name" value="MR_MLE_N"/>
    <property type="match status" value="1"/>
</dbReference>
<dbReference type="InterPro" id="IPR013342">
    <property type="entry name" value="Mandelate_racemase_C"/>
</dbReference>
<protein>
    <submittedName>
        <fullName evidence="3">L-alanine-DL-glutamate epimerase-like enolase superfamily enzyme</fullName>
    </submittedName>
</protein>
<dbReference type="SMART" id="SM00922">
    <property type="entry name" value="MR_MLE"/>
    <property type="match status" value="1"/>
</dbReference>
<keyword evidence="1" id="KW-0456">Lyase</keyword>
<dbReference type="InterPro" id="IPR029065">
    <property type="entry name" value="Enolase_C-like"/>
</dbReference>
<dbReference type="AlphaFoldDB" id="A0A7Z0J318"/>
<dbReference type="CDD" id="cd03316">
    <property type="entry name" value="MR_like"/>
    <property type="match status" value="1"/>
</dbReference>
<dbReference type="InterPro" id="IPR029017">
    <property type="entry name" value="Enolase-like_N"/>
</dbReference>
<evidence type="ECO:0000313" key="4">
    <source>
        <dbReference type="Proteomes" id="UP000560069"/>
    </source>
</evidence>
<dbReference type="InterPro" id="IPR018110">
    <property type="entry name" value="Mandel_Rmase/mucon_lact_enz_CS"/>
</dbReference>
<reference evidence="3 4" key="1">
    <citation type="submission" date="2020-07" db="EMBL/GenBank/DDBJ databases">
        <title>Sequencing the genomes of 1000 actinobacteria strains.</title>
        <authorList>
            <person name="Klenk H.-P."/>
        </authorList>
    </citation>
    <scope>NUCLEOTIDE SEQUENCE [LARGE SCALE GENOMIC DNA]</scope>
    <source>
        <strain evidence="3 4">DSM 15664</strain>
    </source>
</reference>
<accession>A0A7Z0J318</accession>
<sequence length="379" mass="41355">MADKNPAIAGIELLLVSMPFNAGRRINGTESVDEYNASSQTFTEMESLMVKVTDTDGRTGWGEAFGHRTNPASWAALEEVVGPFYRGRPADPWTSRHEAEYAFHAFGRTGPVHYALSAVDTALWDLAAQRREQPLRRLLSESARDEIDCYASLVHYGEDPVEVAHHIGRAQEQGYTAFKLHESSVAAIAAARTQAGPTAALMTDVNCRWSPDEAARAMEELESSDLYWMEEPIFPPDDTPALRSLNQRFGRISAGENASGVQGMIEAIRAGSVAYAQPSVGKIGGISAMLEVFSAGAEAGVAVVPHCFYYGPALHASAELIATLDRNVQLEVPFLQWNERLHALHGAGPRVILSEEPGLGFHPDDEILHRHLTRHATLS</sequence>